<reference evidence="1" key="1">
    <citation type="submission" date="2022-03" db="EMBL/GenBank/DDBJ databases">
        <authorList>
            <person name="Alioto T."/>
            <person name="Alioto T."/>
            <person name="Gomez Garrido J."/>
        </authorList>
    </citation>
    <scope>NUCLEOTIDE SEQUENCE</scope>
</reference>
<keyword evidence="2" id="KW-1185">Reference proteome</keyword>
<protein>
    <submittedName>
        <fullName evidence="1">Uncharacterized protein</fullName>
    </submittedName>
</protein>
<evidence type="ECO:0000313" key="1">
    <source>
        <dbReference type="EMBL" id="CAH2327738.1"/>
    </source>
</evidence>
<name>A0AAD1WXC0_PELCU</name>
<dbReference type="PANTHER" id="PTHR31635">
    <property type="entry name" value="REVERSE TRANSCRIPTASE DOMAIN-CONTAINING PROTEIN-RELATED"/>
    <property type="match status" value="1"/>
</dbReference>
<accession>A0AAD1WXC0</accession>
<evidence type="ECO:0000313" key="2">
    <source>
        <dbReference type="Proteomes" id="UP001295444"/>
    </source>
</evidence>
<sequence length="126" mass="14124">MNDAITGDEIDRAYYKTYREELSPRLFNDFMEGGNPESDDVLLMITEPKDSMDALQEVLAQFGVFSGYSANLEKSSALLLGLSAEDMAALRANYNIPIAKDHKKYLGIQLPNDPAKLYHLNYAPLM</sequence>
<dbReference type="PANTHER" id="PTHR31635:SF196">
    <property type="entry name" value="REVERSE TRANSCRIPTASE DOMAIN-CONTAINING PROTEIN-RELATED"/>
    <property type="match status" value="1"/>
</dbReference>
<dbReference type="AlphaFoldDB" id="A0AAD1WXC0"/>
<gene>
    <name evidence="1" type="ORF">PECUL_23A056243</name>
</gene>
<dbReference type="EMBL" id="OW240924">
    <property type="protein sequence ID" value="CAH2327738.1"/>
    <property type="molecule type" value="Genomic_DNA"/>
</dbReference>
<proteinExistence type="predicted"/>
<organism evidence="1 2">
    <name type="scientific">Pelobates cultripes</name>
    <name type="common">Western spadefoot toad</name>
    <dbReference type="NCBI Taxonomy" id="61616"/>
    <lineage>
        <taxon>Eukaryota</taxon>
        <taxon>Metazoa</taxon>
        <taxon>Chordata</taxon>
        <taxon>Craniata</taxon>
        <taxon>Vertebrata</taxon>
        <taxon>Euteleostomi</taxon>
        <taxon>Amphibia</taxon>
        <taxon>Batrachia</taxon>
        <taxon>Anura</taxon>
        <taxon>Pelobatoidea</taxon>
        <taxon>Pelobatidae</taxon>
        <taxon>Pelobates</taxon>
    </lineage>
</organism>
<dbReference type="Proteomes" id="UP001295444">
    <property type="component" value="Chromosome 13"/>
</dbReference>